<organism evidence="3">
    <name type="scientific">Myoviridae sp. ctfJc17</name>
    <dbReference type="NCBI Taxonomy" id="2827612"/>
    <lineage>
        <taxon>Viruses</taxon>
        <taxon>Duplodnaviria</taxon>
        <taxon>Heunggongvirae</taxon>
        <taxon>Uroviricota</taxon>
        <taxon>Caudoviricetes</taxon>
    </lineage>
</organism>
<dbReference type="EMBL" id="BK015898">
    <property type="protein sequence ID" value="DAD72431.1"/>
    <property type="molecule type" value="Genomic_DNA"/>
</dbReference>
<protein>
    <submittedName>
        <fullName evidence="3">Uncharacterized protein</fullName>
    </submittedName>
</protein>
<evidence type="ECO:0000313" key="3">
    <source>
        <dbReference type="EMBL" id="DAD72431.1"/>
    </source>
</evidence>
<accession>A0A8S5LRF8</accession>
<name>A0A8S5LRF8_9CAUD</name>
<proteinExistence type="predicted"/>
<sequence>MSKKFTKKNKEHLDSMVIGQGHTIMAGYIPESVGAQAFSENYYKWKTPTPDSIAQFGFWGGDIDYNTYYPNLDKSELTPKDEEFIEPMFRLLSETIVSKNWNPTDFSQNGVLRASMKLLLGQTVNCDHETNIGNAIGAVSQVMWQESYKDGHFTIPAGINGILKIDGKANPRIARGILMEPPSIHSNSVTVQFKWDKSHPEMEESEFYQKLGTYDSKGEMVRRIVTEVVRYLETSLVSHGADSFAQKIGSDGKIVNPTFAKRTWASYEEYRDDKSKQYFFTDYKTDLSEFQEKDDTQDSLIDNQENQNNNKENMNKELQEFLEKLFGDNMLSLAEGKEMTQEEVISCIQSLVSSKNSLQTTVDNLTTEKSSLTEQINNLNAEVANLKEMATVGRNHIASLRENAVGTYKKLMGDKADETIITMLNAETTGMVTLISLQKDYQARLEEKFPMVCASCGSHDVSRASSAQEIDEKSGTQTEDKTKLAERSTSDVLDDIYKSKFK</sequence>
<feature type="coiled-coil region" evidence="1">
    <location>
        <begin position="297"/>
        <end position="324"/>
    </location>
</feature>
<feature type="region of interest" description="Disordered" evidence="2">
    <location>
        <begin position="463"/>
        <end position="486"/>
    </location>
</feature>
<evidence type="ECO:0000256" key="1">
    <source>
        <dbReference type="SAM" id="Coils"/>
    </source>
</evidence>
<dbReference type="Gene3D" id="1.20.5.1000">
    <property type="entry name" value="arf6 gtpase in complex with a specific effector, jip4"/>
    <property type="match status" value="1"/>
</dbReference>
<reference evidence="3" key="1">
    <citation type="journal article" date="2021" name="Proc. Natl. Acad. Sci. U.S.A.">
        <title>A Catalog of Tens of Thousands of Viruses from Human Metagenomes Reveals Hidden Associations with Chronic Diseases.</title>
        <authorList>
            <person name="Tisza M.J."/>
            <person name="Buck C.B."/>
        </authorList>
    </citation>
    <scope>NUCLEOTIDE SEQUENCE</scope>
    <source>
        <strain evidence="3">CtfJc17</strain>
    </source>
</reference>
<evidence type="ECO:0000256" key="2">
    <source>
        <dbReference type="SAM" id="MobiDB-lite"/>
    </source>
</evidence>
<feature type="compositionally biased region" description="Basic and acidic residues" evidence="2">
    <location>
        <begin position="470"/>
        <end position="486"/>
    </location>
</feature>
<feature type="coiled-coil region" evidence="1">
    <location>
        <begin position="355"/>
        <end position="389"/>
    </location>
</feature>
<keyword evidence="1" id="KW-0175">Coiled coil</keyword>